<dbReference type="Proteomes" id="UP000541470">
    <property type="component" value="Unassembled WGS sequence"/>
</dbReference>
<sequence length="108" mass="11696">MGNPRFHWKPEEPEPVKSGLGFIPALAVSALFVGGLAYVVADDLWPAMAAAAGGCAIKGNVSLNNGQRIYHLPGQHSYDETKILPQYGERWFCSEAEARAAGWRKAPD</sequence>
<dbReference type="AlphaFoldDB" id="A0A7Y0FVI0"/>
<name>A0A7Y0FVI0_9HYPH</name>
<organism evidence="2 3">
    <name type="scientific">Rhizobium terricola</name>
    <dbReference type="NCBI Taxonomy" id="2728849"/>
    <lineage>
        <taxon>Bacteria</taxon>
        <taxon>Pseudomonadati</taxon>
        <taxon>Pseudomonadota</taxon>
        <taxon>Alphaproteobacteria</taxon>
        <taxon>Hyphomicrobiales</taxon>
        <taxon>Rhizobiaceae</taxon>
        <taxon>Rhizobium/Agrobacterium group</taxon>
        <taxon>Rhizobium</taxon>
    </lineage>
</organism>
<keyword evidence="1" id="KW-1133">Transmembrane helix</keyword>
<keyword evidence="1" id="KW-0812">Transmembrane</keyword>
<evidence type="ECO:0000256" key="1">
    <source>
        <dbReference type="SAM" id="Phobius"/>
    </source>
</evidence>
<gene>
    <name evidence="2" type="ORF">HHL25_10020</name>
</gene>
<dbReference type="EMBL" id="JABBGK010000002">
    <property type="protein sequence ID" value="NML74457.1"/>
    <property type="molecule type" value="Genomic_DNA"/>
</dbReference>
<evidence type="ECO:0000313" key="2">
    <source>
        <dbReference type="EMBL" id="NML74457.1"/>
    </source>
</evidence>
<proteinExistence type="predicted"/>
<evidence type="ECO:0008006" key="4">
    <source>
        <dbReference type="Google" id="ProtNLM"/>
    </source>
</evidence>
<feature type="transmembrane region" description="Helical" evidence="1">
    <location>
        <begin position="20"/>
        <end position="41"/>
    </location>
</feature>
<evidence type="ECO:0000313" key="3">
    <source>
        <dbReference type="Proteomes" id="UP000541470"/>
    </source>
</evidence>
<keyword evidence="3" id="KW-1185">Reference proteome</keyword>
<comment type="caution">
    <text evidence="2">The sequence shown here is derived from an EMBL/GenBank/DDBJ whole genome shotgun (WGS) entry which is preliminary data.</text>
</comment>
<accession>A0A7Y0FVI0</accession>
<protein>
    <recommendedName>
        <fullName evidence="4">Succinoglycan biosynthesis protein exoi</fullName>
    </recommendedName>
</protein>
<dbReference type="RefSeq" id="WP_169589709.1">
    <property type="nucleotide sequence ID" value="NZ_JABBGK010000002.1"/>
</dbReference>
<keyword evidence="1" id="KW-0472">Membrane</keyword>
<reference evidence="2 3" key="1">
    <citation type="submission" date="2020-04" db="EMBL/GenBank/DDBJ databases">
        <title>Rhizobium sp. S-51 isolated from soil.</title>
        <authorList>
            <person name="Dahal R.H."/>
        </authorList>
    </citation>
    <scope>NUCLEOTIDE SEQUENCE [LARGE SCALE GENOMIC DNA]</scope>
    <source>
        <strain evidence="2 3">S-51</strain>
    </source>
</reference>